<dbReference type="Gene3D" id="1.10.260.40">
    <property type="entry name" value="lambda repressor-like DNA-binding domains"/>
    <property type="match status" value="1"/>
</dbReference>
<keyword evidence="2" id="KW-0238">DNA-binding</keyword>
<dbReference type="Pfam" id="PF13443">
    <property type="entry name" value="HTH_26"/>
    <property type="match status" value="1"/>
</dbReference>
<evidence type="ECO:0000313" key="3">
    <source>
        <dbReference type="Proteomes" id="UP000294678"/>
    </source>
</evidence>
<dbReference type="SUPFAM" id="SSF47413">
    <property type="entry name" value="lambda repressor-like DNA-binding domains"/>
    <property type="match status" value="1"/>
</dbReference>
<evidence type="ECO:0000259" key="1">
    <source>
        <dbReference type="PROSITE" id="PS50943"/>
    </source>
</evidence>
<dbReference type="AlphaFoldDB" id="A0AA46DZA6"/>
<protein>
    <submittedName>
        <fullName evidence="2">DNA-binding Xre family transcriptional regulator</fullName>
    </submittedName>
</protein>
<organism evidence="2 3">
    <name type="scientific">Hypnocyclicus thermotrophus</name>
    <dbReference type="NCBI Taxonomy" id="1627895"/>
    <lineage>
        <taxon>Bacteria</taxon>
        <taxon>Fusobacteriati</taxon>
        <taxon>Fusobacteriota</taxon>
        <taxon>Fusobacteriia</taxon>
        <taxon>Fusobacteriales</taxon>
        <taxon>Fusobacteriaceae</taxon>
        <taxon>Hypnocyclicus</taxon>
    </lineage>
</organism>
<comment type="caution">
    <text evidence="2">The sequence shown here is derived from an EMBL/GenBank/DDBJ whole genome shotgun (WGS) entry which is preliminary data.</text>
</comment>
<evidence type="ECO:0000313" key="2">
    <source>
        <dbReference type="EMBL" id="TDT71555.1"/>
    </source>
</evidence>
<dbReference type="RefSeq" id="WP_134112816.1">
    <property type="nucleotide sequence ID" value="NZ_SOBG01000003.1"/>
</dbReference>
<gene>
    <name evidence="2" type="ORF">EV215_0933</name>
</gene>
<feature type="domain" description="HTH cro/C1-type" evidence="1">
    <location>
        <begin position="8"/>
        <end position="61"/>
    </location>
</feature>
<dbReference type="PANTHER" id="PTHR37301:SF1">
    <property type="entry name" value="DNA-BINDING PROTEIN"/>
    <property type="match status" value="1"/>
</dbReference>
<name>A0AA46DZA6_9FUSO</name>
<dbReference type="InterPro" id="IPR001387">
    <property type="entry name" value="Cro/C1-type_HTH"/>
</dbReference>
<reference evidence="2 3" key="1">
    <citation type="submission" date="2019-03" db="EMBL/GenBank/DDBJ databases">
        <title>Genomic Encyclopedia of Type Strains, Phase IV (KMG-IV): sequencing the most valuable type-strain genomes for metagenomic binning, comparative biology and taxonomic classification.</title>
        <authorList>
            <person name="Goeker M."/>
        </authorList>
    </citation>
    <scope>NUCLEOTIDE SEQUENCE [LARGE SCALE GENOMIC DNA]</scope>
    <source>
        <strain evidence="2 3">DSM 100055</strain>
    </source>
</reference>
<dbReference type="InterPro" id="IPR010982">
    <property type="entry name" value="Lambda_DNA-bd_dom_sf"/>
</dbReference>
<dbReference type="PANTHER" id="PTHR37301">
    <property type="entry name" value="DNA-BINDING PROTEIN-RELATED"/>
    <property type="match status" value="1"/>
</dbReference>
<proteinExistence type="predicted"/>
<sequence>MPISYKKLWKLLIDKDMKKKDLQIAAGISSSSITKMAKNQNVNTETLTKVCKALDCDISDIVEIVNDKPPN</sequence>
<dbReference type="PROSITE" id="PS50943">
    <property type="entry name" value="HTH_CROC1"/>
    <property type="match status" value="1"/>
</dbReference>
<keyword evidence="3" id="KW-1185">Reference proteome</keyword>
<dbReference type="GO" id="GO:0003677">
    <property type="term" value="F:DNA binding"/>
    <property type="evidence" value="ECO:0007669"/>
    <property type="project" value="UniProtKB-KW"/>
</dbReference>
<accession>A0AA46DZA6</accession>
<dbReference type="Proteomes" id="UP000294678">
    <property type="component" value="Unassembled WGS sequence"/>
</dbReference>
<dbReference type="EMBL" id="SOBG01000003">
    <property type="protein sequence ID" value="TDT71555.1"/>
    <property type="molecule type" value="Genomic_DNA"/>
</dbReference>